<keyword evidence="4" id="KW-1185">Reference proteome</keyword>
<evidence type="ECO:0000313" key="4">
    <source>
        <dbReference type="Proteomes" id="UP001595712"/>
    </source>
</evidence>
<dbReference type="RefSeq" id="WP_387972424.1">
    <property type="nucleotide sequence ID" value="NZ_JBHRWO010000007.1"/>
</dbReference>
<feature type="region of interest" description="Disordered" evidence="1">
    <location>
        <begin position="1"/>
        <end position="40"/>
    </location>
</feature>
<name>A0ABV7PZB5_9ACTN</name>
<accession>A0ABV7PZB5</accession>
<evidence type="ECO:0000259" key="2">
    <source>
        <dbReference type="Pfam" id="PF01636"/>
    </source>
</evidence>
<evidence type="ECO:0000313" key="3">
    <source>
        <dbReference type="EMBL" id="MFC3492212.1"/>
    </source>
</evidence>
<comment type="caution">
    <text evidence="3">The sequence shown here is derived from an EMBL/GenBank/DDBJ whole genome shotgun (WGS) entry which is preliminary data.</text>
</comment>
<dbReference type="InterPro" id="IPR011009">
    <property type="entry name" value="Kinase-like_dom_sf"/>
</dbReference>
<dbReference type="Pfam" id="PF01636">
    <property type="entry name" value="APH"/>
    <property type="match status" value="1"/>
</dbReference>
<dbReference type="Gene3D" id="3.90.1200.10">
    <property type="match status" value="1"/>
</dbReference>
<proteinExistence type="predicted"/>
<dbReference type="InterPro" id="IPR002575">
    <property type="entry name" value="Aminoglycoside_PTrfase"/>
</dbReference>
<dbReference type="Proteomes" id="UP001595712">
    <property type="component" value="Unassembled WGS sequence"/>
</dbReference>
<dbReference type="PANTHER" id="PTHR21310:SF15">
    <property type="entry name" value="AMINOGLYCOSIDE PHOSPHOTRANSFERASE DOMAIN-CONTAINING PROTEIN"/>
    <property type="match status" value="1"/>
</dbReference>
<dbReference type="InterPro" id="IPR051678">
    <property type="entry name" value="AGP_Transferase"/>
</dbReference>
<reference evidence="4" key="1">
    <citation type="journal article" date="2019" name="Int. J. Syst. Evol. Microbiol.">
        <title>The Global Catalogue of Microorganisms (GCM) 10K type strain sequencing project: providing services to taxonomists for standard genome sequencing and annotation.</title>
        <authorList>
            <consortium name="The Broad Institute Genomics Platform"/>
            <consortium name="The Broad Institute Genome Sequencing Center for Infectious Disease"/>
            <person name="Wu L."/>
            <person name="Ma J."/>
        </authorList>
    </citation>
    <scope>NUCLEOTIDE SEQUENCE [LARGE SCALE GENOMIC DNA]</scope>
    <source>
        <strain evidence="4">CGMCC 4.7396</strain>
    </source>
</reference>
<organism evidence="3 4">
    <name type="scientific">Glycomyces rhizosphaerae</name>
    <dbReference type="NCBI Taxonomy" id="2054422"/>
    <lineage>
        <taxon>Bacteria</taxon>
        <taxon>Bacillati</taxon>
        <taxon>Actinomycetota</taxon>
        <taxon>Actinomycetes</taxon>
        <taxon>Glycomycetales</taxon>
        <taxon>Glycomycetaceae</taxon>
        <taxon>Glycomyces</taxon>
    </lineage>
</organism>
<sequence length="316" mass="35344">MLRRKNRCRPGVTPIPLPHDRPRSTRRNRAAPPNRSLRRLGRTVPSVANRVYFLGDRLVLRIARPEAADDLRKEAIVIPAAVRAGVRTPEMVDFDDGRDVLDTPYMVLRRAIGITPGLPTEPGDERWRAAYRELGAELAALHANIEALPEVPVDTAGDPRSDVSRLAEAGYIGPDLADWLTGWFDRLESRCPANTPVRIIHGDASPTNLLVDSDSKRLTAILDWGDAAWADPATEFAKLPLRAVPSVLEGYLDEPDESDEHWTARILRHHLHWAIGRIPTPPDPQAAHWSAQPGNRLLEIMRFLHADPPHPWPSLR</sequence>
<dbReference type="EMBL" id="JBHRWO010000007">
    <property type="protein sequence ID" value="MFC3492212.1"/>
    <property type="molecule type" value="Genomic_DNA"/>
</dbReference>
<protein>
    <submittedName>
        <fullName evidence="3">Phosphotransferase family protein</fullName>
    </submittedName>
</protein>
<gene>
    <name evidence="3" type="ORF">ACFO8M_06925</name>
</gene>
<feature type="domain" description="Aminoglycoside phosphotransferase" evidence="2">
    <location>
        <begin position="47"/>
        <end position="254"/>
    </location>
</feature>
<evidence type="ECO:0000256" key="1">
    <source>
        <dbReference type="SAM" id="MobiDB-lite"/>
    </source>
</evidence>
<dbReference type="PANTHER" id="PTHR21310">
    <property type="entry name" value="AMINOGLYCOSIDE PHOSPHOTRANSFERASE-RELATED-RELATED"/>
    <property type="match status" value="1"/>
</dbReference>
<dbReference type="SUPFAM" id="SSF56112">
    <property type="entry name" value="Protein kinase-like (PK-like)"/>
    <property type="match status" value="1"/>
</dbReference>